<dbReference type="InterPro" id="IPR018551">
    <property type="entry name" value="DUF2007"/>
</dbReference>
<feature type="domain" description="DUF2007" evidence="1">
    <location>
        <begin position="3"/>
        <end position="64"/>
    </location>
</feature>
<dbReference type="RefSeq" id="WP_218444351.1">
    <property type="nucleotide sequence ID" value="NZ_JAGSPA010000001.1"/>
</dbReference>
<gene>
    <name evidence="2" type="ORF">KCG44_04000</name>
</gene>
<dbReference type="EMBL" id="JAGSPA010000001">
    <property type="protein sequence ID" value="MBV7255943.1"/>
    <property type="molecule type" value="Genomic_DNA"/>
</dbReference>
<sequence>MAMIEIARFHTPIEADLARARLDAAGIEVLLLDHNLSSAFGGAMMPSRLMVLPEDEAEARALLAA</sequence>
<protein>
    <submittedName>
        <fullName evidence="2">DUF2007 domain-containing protein</fullName>
    </submittedName>
</protein>
<comment type="caution">
    <text evidence="2">The sequence shown here is derived from an EMBL/GenBank/DDBJ whole genome shotgun (WGS) entry which is preliminary data.</text>
</comment>
<evidence type="ECO:0000313" key="2">
    <source>
        <dbReference type="EMBL" id="MBV7255943.1"/>
    </source>
</evidence>
<dbReference type="Proteomes" id="UP000722336">
    <property type="component" value="Unassembled WGS sequence"/>
</dbReference>
<name>A0ABS6SBZ4_9SPHN</name>
<reference evidence="2 3" key="1">
    <citation type="submission" date="2021-04" db="EMBL/GenBank/DDBJ databases">
        <authorList>
            <person name="Pira H."/>
            <person name="Risdian C."/>
            <person name="Wink J."/>
        </authorList>
    </citation>
    <scope>NUCLEOTIDE SEQUENCE [LARGE SCALE GENOMIC DNA]</scope>
    <source>
        <strain evidence="2 3">WHA3</strain>
    </source>
</reference>
<accession>A0ABS6SBZ4</accession>
<proteinExistence type="predicted"/>
<organism evidence="2 3">
    <name type="scientific">Pacificimonas pallii</name>
    <dbReference type="NCBI Taxonomy" id="2827236"/>
    <lineage>
        <taxon>Bacteria</taxon>
        <taxon>Pseudomonadati</taxon>
        <taxon>Pseudomonadota</taxon>
        <taxon>Alphaproteobacteria</taxon>
        <taxon>Sphingomonadales</taxon>
        <taxon>Sphingosinicellaceae</taxon>
        <taxon>Pacificimonas</taxon>
    </lineage>
</organism>
<evidence type="ECO:0000313" key="3">
    <source>
        <dbReference type="Proteomes" id="UP000722336"/>
    </source>
</evidence>
<dbReference type="Pfam" id="PF09413">
    <property type="entry name" value="DUF2007"/>
    <property type="match status" value="1"/>
</dbReference>
<keyword evidence="3" id="KW-1185">Reference proteome</keyword>
<evidence type="ECO:0000259" key="1">
    <source>
        <dbReference type="Pfam" id="PF09413"/>
    </source>
</evidence>